<dbReference type="SUPFAM" id="SSF51735">
    <property type="entry name" value="NAD(P)-binding Rossmann-fold domains"/>
    <property type="match status" value="1"/>
</dbReference>
<evidence type="ECO:0000313" key="11">
    <source>
        <dbReference type="Proteomes" id="UP001156664"/>
    </source>
</evidence>
<feature type="domain" description="Glucose-6-phosphate dehydrogenase C-terminal" evidence="9">
    <location>
        <begin position="196"/>
        <end position="491"/>
    </location>
</feature>
<evidence type="ECO:0000256" key="6">
    <source>
        <dbReference type="ARBA" id="ARBA00023277"/>
    </source>
</evidence>
<comment type="caution">
    <text evidence="10">The sequence shown here is derived from an EMBL/GenBank/DDBJ whole genome shotgun (WGS) entry which is preliminary data.</text>
</comment>
<dbReference type="PANTHER" id="PTHR23429:SF0">
    <property type="entry name" value="GLUCOSE-6-PHOSPHATE 1-DEHYDROGENASE"/>
    <property type="match status" value="1"/>
</dbReference>
<feature type="binding site" evidence="7">
    <location>
        <position position="185"/>
    </location>
    <ligand>
        <name>substrate</name>
    </ligand>
</feature>
<evidence type="ECO:0000256" key="2">
    <source>
        <dbReference type="ARBA" id="ARBA00009975"/>
    </source>
</evidence>
<dbReference type="Pfam" id="PF02781">
    <property type="entry name" value="G6PD_C"/>
    <property type="match status" value="1"/>
</dbReference>
<dbReference type="SUPFAM" id="SSF55347">
    <property type="entry name" value="Glyceraldehyde-3-phosphate dehydrogenase-like, C-terminal domain"/>
    <property type="match status" value="1"/>
</dbReference>
<feature type="binding site" evidence="7">
    <location>
        <position position="60"/>
    </location>
    <ligand>
        <name>NADP(+)</name>
        <dbReference type="ChEBI" id="CHEBI:58349"/>
    </ligand>
</feature>
<comment type="catalytic activity">
    <reaction evidence="7">
        <text>D-glucose 6-phosphate + NADP(+) = 6-phospho-D-glucono-1,5-lactone + NADPH + H(+)</text>
        <dbReference type="Rhea" id="RHEA:15841"/>
        <dbReference type="ChEBI" id="CHEBI:15378"/>
        <dbReference type="ChEBI" id="CHEBI:57783"/>
        <dbReference type="ChEBI" id="CHEBI:57955"/>
        <dbReference type="ChEBI" id="CHEBI:58349"/>
        <dbReference type="ChEBI" id="CHEBI:61548"/>
        <dbReference type="EC" id="1.1.1.49"/>
    </reaction>
</comment>
<accession>A0ABQ5YSE6</accession>
<protein>
    <recommendedName>
        <fullName evidence="7">Glucose-6-phosphate 1-dehydrogenase</fullName>
        <shortName evidence="7">G6PD</shortName>
        <ecNumber evidence="7">1.1.1.49</ecNumber>
    </recommendedName>
</protein>
<dbReference type="EMBL" id="BSOJ01000032">
    <property type="protein sequence ID" value="GLR27558.1"/>
    <property type="molecule type" value="Genomic_DNA"/>
</dbReference>
<keyword evidence="11" id="KW-1185">Reference proteome</keyword>
<sequence length="496" mass="54825">MVEPSKAACYEPNAVPLCPFTFVLHGAAGDLAKRKIIPALGHLAATGYFSSDSVLVFAQREALSASECLAEVDAFLARAGDDSARQAIAALKPYFKTVQLSLGGPTAKADLAAALQGCPPLVVHYAALPSSRFTDLLDCLDECRDPERLRLVLEKPLGFNASESAVIEKAVEAKLDESQVYRIDHYLGKQAVQNLLALRLGNRIFEPLLTREHVAHVQITVAEDLGVEDRAGFYEQAGALRDMVQSHMLQLLATVAMEPPVSLEANSLRDEKLKVLRSLRVPKVSSPAEIVVGQYAEGYVRGQPVPAYRHEKGVAEDSNTETYVSFCTEVQTWRWAGVPFLLRTGKRMPKRFAEIVIQFRDVPKPLFEPVGGMWSGNKLIIQLQPDDKLELQLLAKTPGERERLRPVSLDLDFFNTWRIPVRDAYERLLTDILRGRLGLFLRRDEVQAQWHFVDQIMGNLHQLGVSPAPYTSGTFGPPAATAMALRAGAFWSEDGL</sequence>
<dbReference type="HAMAP" id="MF_00966">
    <property type="entry name" value="G6PD"/>
    <property type="match status" value="1"/>
</dbReference>
<dbReference type="PANTHER" id="PTHR23429">
    <property type="entry name" value="GLUCOSE-6-PHOSPHATE 1-DEHYDROGENASE G6PD"/>
    <property type="match status" value="1"/>
</dbReference>
<dbReference type="EC" id="1.1.1.49" evidence="7"/>
<comment type="function">
    <text evidence="7">Catalyzes the oxidation of glucose 6-phosphate to 6-phosphogluconolactone.</text>
</comment>
<feature type="binding site" evidence="7">
    <location>
        <position position="346"/>
    </location>
    <ligand>
        <name>substrate</name>
    </ligand>
</feature>
<organism evidence="10 11">
    <name type="scientific">Limnobacter litoralis</name>
    <dbReference type="NCBI Taxonomy" id="481366"/>
    <lineage>
        <taxon>Bacteria</taxon>
        <taxon>Pseudomonadati</taxon>
        <taxon>Pseudomonadota</taxon>
        <taxon>Betaproteobacteria</taxon>
        <taxon>Burkholderiales</taxon>
        <taxon>Burkholderiaceae</taxon>
        <taxon>Limnobacter</taxon>
    </lineage>
</organism>
<evidence type="ECO:0000256" key="7">
    <source>
        <dbReference type="HAMAP-Rule" id="MF_00966"/>
    </source>
</evidence>
<comment type="pathway">
    <text evidence="1 7">Carbohydrate degradation; pentose phosphate pathway; D-ribulose 5-phosphate from D-glucose 6-phosphate (oxidative stage): step 1/3.</text>
</comment>
<feature type="binding site" evidence="7">
    <location>
        <position position="242"/>
    </location>
    <ligand>
        <name>substrate</name>
    </ligand>
</feature>
<evidence type="ECO:0000313" key="10">
    <source>
        <dbReference type="EMBL" id="GLR27558.1"/>
    </source>
</evidence>
<evidence type="ECO:0000256" key="3">
    <source>
        <dbReference type="ARBA" id="ARBA00022526"/>
    </source>
</evidence>
<feature type="binding site" evidence="7">
    <location>
        <position position="155"/>
    </location>
    <ligand>
        <name>NADP(+)</name>
        <dbReference type="ChEBI" id="CHEBI:58349"/>
    </ligand>
</feature>
<evidence type="ECO:0000256" key="1">
    <source>
        <dbReference type="ARBA" id="ARBA00004937"/>
    </source>
</evidence>
<keyword evidence="4 7" id="KW-0521">NADP</keyword>
<dbReference type="InterPro" id="IPR022674">
    <property type="entry name" value="G6P_DH_NAD-bd"/>
</dbReference>
<feature type="active site" description="Proton acceptor" evidence="7">
    <location>
        <position position="247"/>
    </location>
</feature>
<evidence type="ECO:0000256" key="4">
    <source>
        <dbReference type="ARBA" id="ARBA00022857"/>
    </source>
</evidence>
<dbReference type="Gene3D" id="3.30.360.10">
    <property type="entry name" value="Dihydrodipicolinate Reductase, domain 2"/>
    <property type="match status" value="1"/>
</dbReference>
<dbReference type="PROSITE" id="PS00069">
    <property type="entry name" value="G6P_DEHYDROGENASE"/>
    <property type="match status" value="1"/>
</dbReference>
<dbReference type="InterPro" id="IPR022675">
    <property type="entry name" value="G6P_DH_C"/>
</dbReference>
<comment type="caution">
    <text evidence="7">Lacks conserved residue(s) required for the propagation of feature annotation.</text>
</comment>
<dbReference type="InterPro" id="IPR001282">
    <property type="entry name" value="G6P_DH"/>
</dbReference>
<dbReference type="Proteomes" id="UP001156664">
    <property type="component" value="Unassembled WGS sequence"/>
</dbReference>
<dbReference type="InterPro" id="IPR036291">
    <property type="entry name" value="NAD(P)-bd_dom_sf"/>
</dbReference>
<feature type="binding site" evidence="7">
    <location>
        <position position="223"/>
    </location>
    <ligand>
        <name>substrate</name>
    </ligand>
</feature>
<dbReference type="Pfam" id="PF00479">
    <property type="entry name" value="G6PD_N"/>
    <property type="match status" value="1"/>
</dbReference>
<dbReference type="Gene3D" id="3.40.50.720">
    <property type="entry name" value="NAD(P)-binding Rossmann-like Domain"/>
    <property type="match status" value="1"/>
</dbReference>
<evidence type="ECO:0000259" key="8">
    <source>
        <dbReference type="Pfam" id="PF00479"/>
    </source>
</evidence>
<dbReference type="PIRSF" id="PIRSF000110">
    <property type="entry name" value="G6PD"/>
    <property type="match status" value="1"/>
</dbReference>
<proteinExistence type="inferred from homology"/>
<reference evidence="11" key="1">
    <citation type="journal article" date="2019" name="Int. J. Syst. Evol. Microbiol.">
        <title>The Global Catalogue of Microorganisms (GCM) 10K type strain sequencing project: providing services to taxonomists for standard genome sequencing and annotation.</title>
        <authorList>
            <consortium name="The Broad Institute Genomics Platform"/>
            <consortium name="The Broad Institute Genome Sequencing Center for Infectious Disease"/>
            <person name="Wu L."/>
            <person name="Ma J."/>
        </authorList>
    </citation>
    <scope>NUCLEOTIDE SEQUENCE [LARGE SCALE GENOMIC DNA]</scope>
    <source>
        <strain evidence="11">NBRC 105857</strain>
    </source>
</reference>
<dbReference type="NCBIfam" id="TIGR00871">
    <property type="entry name" value="zwf"/>
    <property type="match status" value="1"/>
</dbReference>
<name>A0ABQ5YSE6_9BURK</name>
<evidence type="ECO:0000256" key="5">
    <source>
        <dbReference type="ARBA" id="ARBA00023002"/>
    </source>
</evidence>
<evidence type="ECO:0000259" key="9">
    <source>
        <dbReference type="Pfam" id="PF02781"/>
    </source>
</evidence>
<feature type="domain" description="Glucose-6-phosphate dehydrogenase NAD-binding" evidence="8">
    <location>
        <begin position="23"/>
        <end position="194"/>
    </location>
</feature>
<feature type="binding site" evidence="7">
    <location>
        <position position="189"/>
    </location>
    <ligand>
        <name>substrate</name>
    </ligand>
</feature>
<keyword evidence="6 7" id="KW-0119">Carbohydrate metabolism</keyword>
<comment type="similarity">
    <text evidence="2 7">Belongs to the glucose-6-phosphate dehydrogenase family.</text>
</comment>
<dbReference type="PRINTS" id="PR00079">
    <property type="entry name" value="G6PDHDRGNASE"/>
</dbReference>
<gene>
    <name evidence="7 10" type="primary">zwf</name>
    <name evidence="10" type="ORF">GCM10007875_26490</name>
</gene>
<keyword evidence="5 7" id="KW-0560">Oxidoreductase</keyword>
<dbReference type="RefSeq" id="WP_284282387.1">
    <property type="nucleotide sequence ID" value="NZ_BSOJ01000032.1"/>
</dbReference>
<dbReference type="InterPro" id="IPR019796">
    <property type="entry name" value="G6P_DH_AS"/>
</dbReference>
<keyword evidence="3 7" id="KW-0313">Glucose metabolism</keyword>